<feature type="transmembrane region" description="Helical" evidence="7">
    <location>
        <begin position="169"/>
        <end position="188"/>
    </location>
</feature>
<feature type="transmembrane region" description="Helical" evidence="7">
    <location>
        <begin position="230"/>
        <end position="250"/>
    </location>
</feature>
<feature type="transmembrane region" description="Helical" evidence="7">
    <location>
        <begin position="200"/>
        <end position="223"/>
    </location>
</feature>
<keyword evidence="4 7" id="KW-1133">Transmembrane helix</keyword>
<dbReference type="GO" id="GO:0016020">
    <property type="term" value="C:membrane"/>
    <property type="evidence" value="ECO:0007669"/>
    <property type="project" value="UniProtKB-SubCell"/>
</dbReference>
<dbReference type="PANTHER" id="PTHR22911">
    <property type="entry name" value="ACYL-MALONYL CONDENSING ENZYME-RELATED"/>
    <property type="match status" value="1"/>
</dbReference>
<keyword evidence="3 7" id="KW-0812">Transmembrane</keyword>
<evidence type="ECO:0000313" key="10">
    <source>
        <dbReference type="Proteomes" id="UP001055712"/>
    </source>
</evidence>
<dbReference type="InterPro" id="IPR037185">
    <property type="entry name" value="EmrE-like"/>
</dbReference>
<evidence type="ECO:0000256" key="7">
    <source>
        <dbReference type="SAM" id="Phobius"/>
    </source>
</evidence>
<name>A0A9D4TXJ0_CHLVU</name>
<protein>
    <recommendedName>
        <fullName evidence="8">EamA domain-containing protein</fullName>
    </recommendedName>
</protein>
<reference evidence="9" key="2">
    <citation type="submission" date="2020-11" db="EMBL/GenBank/DDBJ databases">
        <authorList>
            <person name="Cecchin M."/>
            <person name="Marcolungo L."/>
            <person name="Rossato M."/>
            <person name="Girolomoni L."/>
            <person name="Cosentino E."/>
            <person name="Cuine S."/>
            <person name="Li-Beisson Y."/>
            <person name="Delledonne M."/>
            <person name="Ballottari M."/>
        </authorList>
    </citation>
    <scope>NUCLEOTIDE SEQUENCE</scope>
    <source>
        <strain evidence="9">211/11P</strain>
        <tissue evidence="9">Whole cell</tissue>
    </source>
</reference>
<feature type="transmembrane region" description="Helical" evidence="7">
    <location>
        <begin position="256"/>
        <end position="274"/>
    </location>
</feature>
<evidence type="ECO:0000256" key="3">
    <source>
        <dbReference type="ARBA" id="ARBA00022692"/>
    </source>
</evidence>
<dbReference type="SUPFAM" id="SSF103481">
    <property type="entry name" value="Multidrug resistance efflux transporter EmrE"/>
    <property type="match status" value="2"/>
</dbReference>
<organism evidence="9 10">
    <name type="scientific">Chlorella vulgaris</name>
    <name type="common">Green alga</name>
    <dbReference type="NCBI Taxonomy" id="3077"/>
    <lineage>
        <taxon>Eukaryota</taxon>
        <taxon>Viridiplantae</taxon>
        <taxon>Chlorophyta</taxon>
        <taxon>core chlorophytes</taxon>
        <taxon>Trebouxiophyceae</taxon>
        <taxon>Chlorellales</taxon>
        <taxon>Chlorellaceae</taxon>
        <taxon>Chlorella clade</taxon>
        <taxon>Chlorella</taxon>
    </lineage>
</organism>
<dbReference type="Pfam" id="PF00892">
    <property type="entry name" value="EamA"/>
    <property type="match status" value="1"/>
</dbReference>
<accession>A0A9D4TXJ0</accession>
<dbReference type="Proteomes" id="UP001055712">
    <property type="component" value="Unassembled WGS sequence"/>
</dbReference>
<comment type="subcellular location">
    <subcellularLocation>
        <location evidence="1">Membrane</location>
        <topology evidence="1">Multi-pass membrane protein</topology>
    </subcellularLocation>
</comment>
<feature type="transmembrane region" description="Helical" evidence="7">
    <location>
        <begin position="105"/>
        <end position="127"/>
    </location>
</feature>
<keyword evidence="10" id="KW-1185">Reference proteome</keyword>
<proteinExistence type="inferred from homology"/>
<feature type="domain" description="EamA" evidence="8">
    <location>
        <begin position="3"/>
        <end position="121"/>
    </location>
</feature>
<evidence type="ECO:0000256" key="2">
    <source>
        <dbReference type="ARBA" id="ARBA00007635"/>
    </source>
</evidence>
<dbReference type="InterPro" id="IPR000620">
    <property type="entry name" value="EamA_dom"/>
</dbReference>
<reference evidence="9" key="1">
    <citation type="journal article" date="2019" name="Plant J.">
        <title>Chlorella vulgaris genome assembly and annotation reveals the molecular basis for metabolic acclimation to high light conditions.</title>
        <authorList>
            <person name="Cecchin M."/>
            <person name="Marcolungo L."/>
            <person name="Rossato M."/>
            <person name="Girolomoni L."/>
            <person name="Cosentino E."/>
            <person name="Cuine S."/>
            <person name="Li-Beisson Y."/>
            <person name="Delledonne M."/>
            <person name="Ballottari M."/>
        </authorList>
    </citation>
    <scope>NUCLEOTIDE SEQUENCE</scope>
    <source>
        <strain evidence="9">211/11P</strain>
    </source>
</reference>
<evidence type="ECO:0000256" key="1">
    <source>
        <dbReference type="ARBA" id="ARBA00004141"/>
    </source>
</evidence>
<sequence length="338" mass="34431">MGLVAKIVGGLGVPVFEIVLARSLVVLMVSGTMVGREGRHAQWPWKSERRLLLLLRGLVGFCAISCFYAAVQLLPLADVAVLTFLSPVFVTLLSPLVLGEGRGGWVVAAALPLCFVGVLLVAQPTFLFGEDTLALSTAGVAIAIAQAVFMASAKFCVRALGKSESVGSIMLSMAGVSVVGSTLLAAIVPGQALLVPPSGAVWALLAGTGLLACCVQTLATYALKMCKATPVTLVGYLSVVWGTLGDLLVYNRKPSALGLAGAALVCSSSLIIIFSEKWQAGAATAPAGSGGGGGEELDSESGRLLPNQAADTKAQSSTTGGVGHLEGTRLTQQKGPLV</sequence>
<gene>
    <name evidence="9" type="ORF">D9Q98_000089</name>
</gene>
<comment type="similarity">
    <text evidence="2">Belongs to the drug/metabolite transporter (DMT) superfamily. Plant drug/metabolite exporter (P-DME) (TC 2.A.7.4) family.</text>
</comment>
<evidence type="ECO:0000256" key="6">
    <source>
        <dbReference type="SAM" id="MobiDB-lite"/>
    </source>
</evidence>
<comment type="caution">
    <text evidence="9">The sequence shown here is derived from an EMBL/GenBank/DDBJ whole genome shotgun (WGS) entry which is preliminary data.</text>
</comment>
<feature type="region of interest" description="Disordered" evidence="6">
    <location>
        <begin position="285"/>
        <end position="338"/>
    </location>
</feature>
<dbReference type="EMBL" id="SIDB01000001">
    <property type="protein sequence ID" value="KAI3437637.1"/>
    <property type="molecule type" value="Genomic_DNA"/>
</dbReference>
<evidence type="ECO:0000259" key="8">
    <source>
        <dbReference type="Pfam" id="PF00892"/>
    </source>
</evidence>
<dbReference type="OrthoDB" id="306876at2759"/>
<feature type="compositionally biased region" description="Polar residues" evidence="6">
    <location>
        <begin position="309"/>
        <end position="319"/>
    </location>
</feature>
<evidence type="ECO:0000256" key="5">
    <source>
        <dbReference type="ARBA" id="ARBA00023136"/>
    </source>
</evidence>
<feature type="transmembrane region" description="Helical" evidence="7">
    <location>
        <begin position="12"/>
        <end position="30"/>
    </location>
</feature>
<keyword evidence="5 7" id="KW-0472">Membrane</keyword>
<feature type="transmembrane region" description="Helical" evidence="7">
    <location>
        <begin position="76"/>
        <end position="98"/>
    </location>
</feature>
<feature type="transmembrane region" description="Helical" evidence="7">
    <location>
        <begin position="51"/>
        <end position="70"/>
    </location>
</feature>
<evidence type="ECO:0000256" key="4">
    <source>
        <dbReference type="ARBA" id="ARBA00022989"/>
    </source>
</evidence>
<evidence type="ECO:0000313" key="9">
    <source>
        <dbReference type="EMBL" id="KAI3437637.1"/>
    </source>
</evidence>
<dbReference type="PANTHER" id="PTHR22911:SF6">
    <property type="entry name" value="SOLUTE CARRIER FAMILY 35 MEMBER G1"/>
    <property type="match status" value="1"/>
</dbReference>
<dbReference type="AlphaFoldDB" id="A0A9D4TXJ0"/>
<feature type="transmembrane region" description="Helical" evidence="7">
    <location>
        <begin position="133"/>
        <end position="157"/>
    </location>
</feature>
<feature type="compositionally biased region" description="Polar residues" evidence="6">
    <location>
        <begin position="329"/>
        <end position="338"/>
    </location>
</feature>